<dbReference type="Pfam" id="PF14392">
    <property type="entry name" value="zf-CCHC_4"/>
    <property type="match status" value="1"/>
</dbReference>
<dbReference type="AlphaFoldDB" id="A0A7J6GN23"/>
<protein>
    <recommendedName>
        <fullName evidence="1">Zinc knuckle CX2CX4HX4C domain-containing protein</fullName>
    </recommendedName>
</protein>
<dbReference type="Proteomes" id="UP000583929">
    <property type="component" value="Unassembled WGS sequence"/>
</dbReference>
<dbReference type="EMBL" id="JAATIQ010000093">
    <property type="protein sequence ID" value="KAF4384277.1"/>
    <property type="molecule type" value="Genomic_DNA"/>
</dbReference>
<name>A0A7J6GN23_CANSA</name>
<organism evidence="2 3">
    <name type="scientific">Cannabis sativa</name>
    <name type="common">Hemp</name>
    <name type="synonym">Marijuana</name>
    <dbReference type="NCBI Taxonomy" id="3483"/>
    <lineage>
        <taxon>Eukaryota</taxon>
        <taxon>Viridiplantae</taxon>
        <taxon>Streptophyta</taxon>
        <taxon>Embryophyta</taxon>
        <taxon>Tracheophyta</taxon>
        <taxon>Spermatophyta</taxon>
        <taxon>Magnoliopsida</taxon>
        <taxon>eudicotyledons</taxon>
        <taxon>Gunneridae</taxon>
        <taxon>Pentapetalae</taxon>
        <taxon>rosids</taxon>
        <taxon>fabids</taxon>
        <taxon>Rosales</taxon>
        <taxon>Cannabaceae</taxon>
        <taxon>Cannabis</taxon>
    </lineage>
</organism>
<proteinExistence type="predicted"/>
<dbReference type="InterPro" id="IPR025836">
    <property type="entry name" value="Zn_knuckle_CX2CX4HX4C"/>
</dbReference>
<evidence type="ECO:0000259" key="1">
    <source>
        <dbReference type="Pfam" id="PF14392"/>
    </source>
</evidence>
<comment type="caution">
    <text evidence="2">The sequence shown here is derived from an EMBL/GenBank/DDBJ whole genome shotgun (WGS) entry which is preliminary data.</text>
</comment>
<evidence type="ECO:0000313" key="2">
    <source>
        <dbReference type="EMBL" id="KAF4384277.1"/>
    </source>
</evidence>
<reference evidence="2 3" key="1">
    <citation type="journal article" date="2020" name="bioRxiv">
        <title>Sequence and annotation of 42 cannabis genomes reveals extensive copy number variation in cannabinoid synthesis and pathogen resistance genes.</title>
        <authorList>
            <person name="Mckernan K.J."/>
            <person name="Helbert Y."/>
            <person name="Kane L.T."/>
            <person name="Ebling H."/>
            <person name="Zhang L."/>
            <person name="Liu B."/>
            <person name="Eaton Z."/>
            <person name="Mclaughlin S."/>
            <person name="Kingan S."/>
            <person name="Baybayan P."/>
            <person name="Concepcion G."/>
            <person name="Jordan M."/>
            <person name="Riva A."/>
            <person name="Barbazuk W."/>
            <person name="Harkins T."/>
        </authorList>
    </citation>
    <scope>NUCLEOTIDE SEQUENCE [LARGE SCALE GENOMIC DNA]</scope>
    <source>
        <strain evidence="3">cv. Jamaican Lion 4</strain>
        <tissue evidence="2">Leaf</tissue>
    </source>
</reference>
<accession>A0A7J6GN23</accession>
<evidence type="ECO:0000313" key="3">
    <source>
        <dbReference type="Proteomes" id="UP000583929"/>
    </source>
</evidence>
<feature type="domain" description="Zinc knuckle CX2CX4HX4C" evidence="1">
    <location>
        <begin position="146"/>
        <end position="189"/>
    </location>
</feature>
<keyword evidence="3" id="KW-1185">Reference proteome</keyword>
<gene>
    <name evidence="2" type="ORF">G4B88_016843</name>
</gene>
<sequence>MKGQLSKWVPSTPKNEKQVRETISHLWLTLVDRYHMEMAVLFNFDGHCHKKMAVVGHEEGKNHLADHCHKEMAMLFNFDGHCHKGMSVVDRRKVFGGGPWLVEKQLLALEVPMGIGVYAKLAFDRDMGRVLSGKFIRARVGIDISKLLPKLLKVSLIKRELKSNILFKYERLPELCYCCGIVGHPIRECISLPPTVVSGHRWKYGDNIKATSVF</sequence>